<evidence type="ECO:0000256" key="1">
    <source>
        <dbReference type="SAM" id="MobiDB-lite"/>
    </source>
</evidence>
<dbReference type="SMART" id="SM00233">
    <property type="entry name" value="PH"/>
    <property type="match status" value="1"/>
</dbReference>
<dbReference type="Pfam" id="PF00169">
    <property type="entry name" value="PH"/>
    <property type="match status" value="1"/>
</dbReference>
<dbReference type="InterPro" id="IPR001849">
    <property type="entry name" value="PH_domain"/>
</dbReference>
<evidence type="ECO:0000259" key="2">
    <source>
        <dbReference type="PROSITE" id="PS50003"/>
    </source>
</evidence>
<accession>A0A5K3FCJ9</accession>
<proteinExistence type="predicted"/>
<dbReference type="WBParaSite" id="MCU_006764-RA">
    <property type="protein sequence ID" value="MCU_006764-RA"/>
    <property type="gene ID" value="MCU_006764"/>
</dbReference>
<protein>
    <submittedName>
        <fullName evidence="3">PH domain-containing protein</fullName>
    </submittedName>
</protein>
<organism evidence="3">
    <name type="scientific">Mesocestoides corti</name>
    <name type="common">Flatworm</name>
    <dbReference type="NCBI Taxonomy" id="53468"/>
    <lineage>
        <taxon>Eukaryota</taxon>
        <taxon>Metazoa</taxon>
        <taxon>Spiralia</taxon>
        <taxon>Lophotrochozoa</taxon>
        <taxon>Platyhelminthes</taxon>
        <taxon>Cestoda</taxon>
        <taxon>Eucestoda</taxon>
        <taxon>Cyclophyllidea</taxon>
        <taxon>Mesocestoididae</taxon>
        <taxon>Mesocestoides</taxon>
    </lineage>
</organism>
<feature type="compositionally biased region" description="Low complexity" evidence="1">
    <location>
        <begin position="174"/>
        <end position="192"/>
    </location>
</feature>
<feature type="domain" description="PH" evidence="2">
    <location>
        <begin position="41"/>
        <end position="139"/>
    </location>
</feature>
<evidence type="ECO:0000313" key="3">
    <source>
        <dbReference type="WBParaSite" id="MCU_006764-RA"/>
    </source>
</evidence>
<reference evidence="3" key="1">
    <citation type="submission" date="2019-11" db="UniProtKB">
        <authorList>
            <consortium name="WormBaseParasite"/>
        </authorList>
    </citation>
    <scope>IDENTIFICATION</scope>
</reference>
<feature type="region of interest" description="Disordered" evidence="1">
    <location>
        <begin position="165"/>
        <end position="222"/>
    </location>
</feature>
<sequence length="322" mass="36327">MNNVDLGDFSEAERRKLLEVNKVAQSFKMEEDRFTFRDMIRQSLEGQLLKFTNVMKGYQYRWVVVDSATGLLEYYEREEHKRYQKPRGCVNLVFATVCPSDEDSQTFIVNISQGENLRLKAADAKERQLWVNHIRAVAEYHTEKAFDQTSLSNLSLTAQRPSLLPVKDSRPVMSNSSNSDHQSRSQRTSTSTYGLSRAGRSAEKKFLEPPSPHPSEVTSSSSVPAIVDPYLQLNELFRLLEREGNLLSKEIDDLYTRPTVAFSSRNPEVTELYRNLLLIKATSQASIKSLKQCLGGLQRDFAASAQSVSGGNNNSTPLDTTS</sequence>
<dbReference type="AlphaFoldDB" id="A0A5K3FCJ9"/>
<dbReference type="InterPro" id="IPR011993">
    <property type="entry name" value="PH-like_dom_sf"/>
</dbReference>
<dbReference type="Gene3D" id="2.30.29.30">
    <property type="entry name" value="Pleckstrin-homology domain (PH domain)/Phosphotyrosine-binding domain (PTB)"/>
    <property type="match status" value="1"/>
</dbReference>
<name>A0A5K3FCJ9_MESCO</name>
<dbReference type="SUPFAM" id="SSF50729">
    <property type="entry name" value="PH domain-like"/>
    <property type="match status" value="1"/>
</dbReference>
<dbReference type="PROSITE" id="PS50003">
    <property type="entry name" value="PH_DOMAIN"/>
    <property type="match status" value="1"/>
</dbReference>